<proteinExistence type="predicted"/>
<reference evidence="2 3" key="1">
    <citation type="submission" date="2020-04" db="EMBL/GenBank/DDBJ databases">
        <title>Genome sequencing of novel species.</title>
        <authorList>
            <person name="Heo J."/>
            <person name="Kim S.-J."/>
            <person name="Kim J.-S."/>
            <person name="Hong S.-B."/>
            <person name="Kwon S.-W."/>
        </authorList>
    </citation>
    <scope>NUCLEOTIDE SEQUENCE [LARGE SCALE GENOMIC DNA]</scope>
    <source>
        <strain evidence="2 3">AF9R3</strain>
    </source>
</reference>
<dbReference type="EMBL" id="CP051684">
    <property type="protein sequence ID" value="QJD94183.1"/>
    <property type="molecule type" value="Genomic_DNA"/>
</dbReference>
<dbReference type="InterPro" id="IPR036286">
    <property type="entry name" value="LexA/Signal_pep-like_sf"/>
</dbReference>
<dbReference type="InterPro" id="IPR015927">
    <property type="entry name" value="Peptidase_S24_S26A/B/C"/>
</dbReference>
<feature type="domain" description="Peptidase S24/S26A/S26B/S26C" evidence="1">
    <location>
        <begin position="51"/>
        <end position="173"/>
    </location>
</feature>
<name>A0ABX6MIN5_9BURK</name>
<organism evidence="2 3">
    <name type="scientific">Duganella dendranthematis</name>
    <dbReference type="NCBI Taxonomy" id="2728021"/>
    <lineage>
        <taxon>Bacteria</taxon>
        <taxon>Pseudomonadati</taxon>
        <taxon>Pseudomonadota</taxon>
        <taxon>Betaproteobacteria</taxon>
        <taxon>Burkholderiales</taxon>
        <taxon>Oxalobacteraceae</taxon>
        <taxon>Telluria group</taxon>
        <taxon>Duganella</taxon>
    </lineage>
</organism>
<gene>
    <name evidence="2" type="ORF">HH213_17835</name>
</gene>
<dbReference type="Proteomes" id="UP000503117">
    <property type="component" value="Chromosome"/>
</dbReference>
<evidence type="ECO:0000313" key="2">
    <source>
        <dbReference type="EMBL" id="QJD94183.1"/>
    </source>
</evidence>
<dbReference type="SUPFAM" id="SSF51306">
    <property type="entry name" value="LexA/Signal peptidase"/>
    <property type="match status" value="1"/>
</dbReference>
<keyword evidence="3" id="KW-1185">Reference proteome</keyword>
<evidence type="ECO:0000259" key="1">
    <source>
        <dbReference type="Pfam" id="PF00717"/>
    </source>
</evidence>
<protein>
    <submittedName>
        <fullName evidence="2">S24 family peptidase</fullName>
    </submittedName>
</protein>
<dbReference type="InterPro" id="IPR039418">
    <property type="entry name" value="LexA-like"/>
</dbReference>
<sequence length="183" mass="20354">MEKAAGLAPLSLDKVESTPEVISGKLPPLSERKEEFDINVAAAALGKRVIPVISAIQAGALKEITQPYEVGDGFAAIFTDETYSQWAFALVIEGHSMSPEFMPGDIVVIEPEWEPRPGEYVAAKNGREEATFKKYRPRGIDKDGKEVFELAPLNDDYPTLRSDTEQLRIIGVMAEHRRKARRR</sequence>
<dbReference type="Gene3D" id="2.10.109.10">
    <property type="entry name" value="Umud Fragment, subunit A"/>
    <property type="match status" value="1"/>
</dbReference>
<dbReference type="Pfam" id="PF00717">
    <property type="entry name" value="Peptidase_S24"/>
    <property type="match status" value="1"/>
</dbReference>
<evidence type="ECO:0000313" key="3">
    <source>
        <dbReference type="Proteomes" id="UP000503117"/>
    </source>
</evidence>
<accession>A0ABX6MIN5</accession>
<dbReference type="CDD" id="cd06529">
    <property type="entry name" value="S24_LexA-like"/>
    <property type="match status" value="1"/>
</dbReference>